<comment type="caution">
    <text evidence="1">The sequence shown here is derived from an EMBL/GenBank/DDBJ whole genome shotgun (WGS) entry which is preliminary data.</text>
</comment>
<accession>B5CWL0</accession>
<gene>
    <name evidence="1" type="ORF">BACPLE_01101</name>
</gene>
<protein>
    <submittedName>
        <fullName evidence="1">Uncharacterized protein</fullName>
    </submittedName>
</protein>
<dbReference type="Proteomes" id="UP000003452">
    <property type="component" value="Unassembled WGS sequence"/>
</dbReference>
<sequence>MHSYVADLTIEGFIFDKCLRNWSGFGIFVGDTTFELKKYTL</sequence>
<dbReference type="EMBL" id="ABQC02000012">
    <property type="protein sequence ID" value="EDY96658.1"/>
    <property type="molecule type" value="Genomic_DNA"/>
</dbReference>
<proteinExistence type="predicted"/>
<name>B5CWL0_PHOPM</name>
<dbReference type="AlphaFoldDB" id="B5CWL0"/>
<reference evidence="1 2" key="2">
    <citation type="submission" date="2008-08" db="EMBL/GenBank/DDBJ databases">
        <authorList>
            <person name="Fulton L."/>
            <person name="Clifton S."/>
            <person name="Fulton B."/>
            <person name="Xu J."/>
            <person name="Minx P."/>
            <person name="Pepin K.H."/>
            <person name="Johnson M."/>
            <person name="Thiruvilangam P."/>
            <person name="Bhonagiri V."/>
            <person name="Nash W.E."/>
            <person name="Mardis E.R."/>
            <person name="Wilson R.K."/>
        </authorList>
    </citation>
    <scope>NUCLEOTIDE SEQUENCE [LARGE SCALE GENOMIC DNA]</scope>
    <source>
        <strain evidence="2">DSM 17135 / JCM 12973 / M2</strain>
    </source>
</reference>
<organism evidence="1 2">
    <name type="scientific">Phocaeicola plebeius (strain DSM 17135 / JCM 12973 / CCUG 54634 / M2)</name>
    <name type="common">Bacteroides plebeius</name>
    <dbReference type="NCBI Taxonomy" id="484018"/>
    <lineage>
        <taxon>Bacteria</taxon>
        <taxon>Pseudomonadati</taxon>
        <taxon>Bacteroidota</taxon>
        <taxon>Bacteroidia</taxon>
        <taxon>Bacteroidales</taxon>
        <taxon>Bacteroidaceae</taxon>
        <taxon>Phocaeicola</taxon>
    </lineage>
</organism>
<evidence type="ECO:0000313" key="1">
    <source>
        <dbReference type="EMBL" id="EDY96658.1"/>
    </source>
</evidence>
<reference evidence="1 2" key="1">
    <citation type="submission" date="2008-08" db="EMBL/GenBank/DDBJ databases">
        <title>Draft genome sequence of Bacteroides plebeius (DSM 17135).</title>
        <authorList>
            <person name="Sudarsanam P."/>
            <person name="Ley R."/>
            <person name="Guruge J."/>
            <person name="Turnbaugh P.J."/>
            <person name="Mahowald M."/>
            <person name="Liep D."/>
            <person name="Gordon J."/>
        </authorList>
    </citation>
    <scope>NUCLEOTIDE SEQUENCE [LARGE SCALE GENOMIC DNA]</scope>
    <source>
        <strain evidence="2">DSM 17135 / JCM 12973 / M2</strain>
    </source>
</reference>
<dbReference type="HOGENOM" id="CLU_3265904_0_0_10"/>
<evidence type="ECO:0000313" key="2">
    <source>
        <dbReference type="Proteomes" id="UP000003452"/>
    </source>
</evidence>